<accession>A0A0E9TKJ8</accession>
<keyword evidence="1" id="KW-1133">Transmembrane helix</keyword>
<proteinExistence type="predicted"/>
<keyword evidence="1" id="KW-0812">Transmembrane</keyword>
<organism evidence="2">
    <name type="scientific">Anguilla anguilla</name>
    <name type="common">European freshwater eel</name>
    <name type="synonym">Muraena anguilla</name>
    <dbReference type="NCBI Taxonomy" id="7936"/>
    <lineage>
        <taxon>Eukaryota</taxon>
        <taxon>Metazoa</taxon>
        <taxon>Chordata</taxon>
        <taxon>Craniata</taxon>
        <taxon>Vertebrata</taxon>
        <taxon>Euteleostomi</taxon>
        <taxon>Actinopterygii</taxon>
        <taxon>Neopterygii</taxon>
        <taxon>Teleostei</taxon>
        <taxon>Anguilliformes</taxon>
        <taxon>Anguillidae</taxon>
        <taxon>Anguilla</taxon>
    </lineage>
</organism>
<dbReference type="EMBL" id="GBXM01054363">
    <property type="protein sequence ID" value="JAH54214.1"/>
    <property type="molecule type" value="Transcribed_RNA"/>
</dbReference>
<dbReference type="AlphaFoldDB" id="A0A0E9TKJ8"/>
<reference evidence="2" key="2">
    <citation type="journal article" date="2015" name="Fish Shellfish Immunol.">
        <title>Early steps in the European eel (Anguilla anguilla)-Vibrio vulnificus interaction in the gills: Role of the RtxA13 toxin.</title>
        <authorList>
            <person name="Callol A."/>
            <person name="Pajuelo D."/>
            <person name="Ebbesson L."/>
            <person name="Teles M."/>
            <person name="MacKenzie S."/>
            <person name="Amaro C."/>
        </authorList>
    </citation>
    <scope>NUCLEOTIDE SEQUENCE</scope>
</reference>
<sequence length="39" mass="4347">MVLPLVACLFPVYLVKSLFPFIWSFVFLTSAFGSNPHAS</sequence>
<reference evidence="2" key="1">
    <citation type="submission" date="2014-11" db="EMBL/GenBank/DDBJ databases">
        <authorList>
            <person name="Amaro Gonzalez C."/>
        </authorList>
    </citation>
    <scope>NUCLEOTIDE SEQUENCE</scope>
</reference>
<evidence type="ECO:0000256" key="1">
    <source>
        <dbReference type="SAM" id="Phobius"/>
    </source>
</evidence>
<name>A0A0E9TKJ8_ANGAN</name>
<protein>
    <submittedName>
        <fullName evidence="2">Uncharacterized protein</fullName>
    </submittedName>
</protein>
<keyword evidence="1" id="KW-0472">Membrane</keyword>
<feature type="transmembrane region" description="Helical" evidence="1">
    <location>
        <begin position="12"/>
        <end position="33"/>
    </location>
</feature>
<evidence type="ECO:0000313" key="2">
    <source>
        <dbReference type="EMBL" id="JAH54214.1"/>
    </source>
</evidence>